<dbReference type="STRING" id="7574.A0A1S3KCN3"/>
<dbReference type="KEGG" id="lak:106180685"/>
<protein>
    <submittedName>
        <fullName evidence="6">Ankyrin-1</fullName>
    </submittedName>
</protein>
<dbReference type="Pfam" id="PF12796">
    <property type="entry name" value="Ank_2"/>
    <property type="match status" value="2"/>
</dbReference>
<dbReference type="AlphaFoldDB" id="A0A1S3KCN3"/>
<dbReference type="GO" id="GO:0035556">
    <property type="term" value="P:intracellular signal transduction"/>
    <property type="evidence" value="ECO:0007669"/>
    <property type="project" value="InterPro"/>
</dbReference>
<dbReference type="CDD" id="cd03587">
    <property type="entry name" value="SOCS"/>
    <property type="match status" value="1"/>
</dbReference>
<proteinExistence type="predicted"/>
<dbReference type="Pfam" id="PF07525">
    <property type="entry name" value="SOCS_box"/>
    <property type="match status" value="1"/>
</dbReference>
<sequence length="367" mass="40840">MPFYHGLRRAILDRDLQDVQKWLDRGVDVNKRISDSGVTPLNMAMYMGHIGVIQLLLRYGADPNQRSVCRDSEDGEEEYPIMVAARLRNVNFAQLLIDHHALVNKKDSASLSPLYYAAMLGNSHVAALLINSGADLNLPVGKLDATALQAAVQHGHQGMVKLLCDNQAKVNSRDKEGNTPLHCATDKSLKAMVQLMECNANLEAVNLQGHTPLVHLIKLGHYKAAMLLISHGANVRFMTSISTQDLPVQGAFGADIFMVAPPSTHLPPSVMNLIHMVVLGGWDSRQLLNIMQLQYLQLSQDGSLNLNDLKTFCDWLTKFNDEPMALRDLCRISIRANLRKHTGFRSIVKSVKSLPLPMLMQEYLCFQ</sequence>
<gene>
    <name evidence="6" type="primary">LOC106180685</name>
</gene>
<dbReference type="GeneID" id="106180685"/>
<dbReference type="InParanoid" id="A0A1S3KCN3"/>
<feature type="repeat" description="ANK" evidence="3">
    <location>
        <begin position="143"/>
        <end position="175"/>
    </location>
</feature>
<evidence type="ECO:0000259" key="4">
    <source>
        <dbReference type="PROSITE" id="PS50225"/>
    </source>
</evidence>
<feature type="repeat" description="ANK" evidence="3">
    <location>
        <begin position="208"/>
        <end position="240"/>
    </location>
</feature>
<keyword evidence="5" id="KW-1185">Reference proteome</keyword>
<dbReference type="OMA" id="CHYSERI"/>
<dbReference type="InterPro" id="IPR002110">
    <property type="entry name" value="Ankyrin_rpt"/>
</dbReference>
<evidence type="ECO:0000313" key="5">
    <source>
        <dbReference type="Proteomes" id="UP000085678"/>
    </source>
</evidence>
<evidence type="ECO:0000256" key="3">
    <source>
        <dbReference type="PROSITE-ProRule" id="PRU00023"/>
    </source>
</evidence>
<dbReference type="PROSITE" id="PS50225">
    <property type="entry name" value="SOCS"/>
    <property type="match status" value="1"/>
</dbReference>
<dbReference type="SMART" id="SM00969">
    <property type="entry name" value="SOCS_box"/>
    <property type="match status" value="1"/>
</dbReference>
<dbReference type="InterPro" id="IPR001496">
    <property type="entry name" value="SOCS_box"/>
</dbReference>
<dbReference type="Pfam" id="PF00023">
    <property type="entry name" value="Ank"/>
    <property type="match status" value="1"/>
</dbReference>
<dbReference type="PANTHER" id="PTHR24171">
    <property type="entry name" value="ANKYRIN REPEAT DOMAIN-CONTAINING PROTEIN 39-RELATED"/>
    <property type="match status" value="1"/>
</dbReference>
<keyword evidence="2 3" id="KW-0040">ANK repeat</keyword>
<accession>A0A1S3KCN3</accession>
<dbReference type="PROSITE" id="PS50088">
    <property type="entry name" value="ANK_REPEAT"/>
    <property type="match status" value="4"/>
</dbReference>
<keyword evidence="1" id="KW-0677">Repeat</keyword>
<dbReference type="RefSeq" id="XP_013420199.1">
    <property type="nucleotide sequence ID" value="XM_013564745.1"/>
</dbReference>
<evidence type="ECO:0000256" key="1">
    <source>
        <dbReference type="ARBA" id="ARBA00022737"/>
    </source>
</evidence>
<reference evidence="6" key="1">
    <citation type="submission" date="2025-08" db="UniProtKB">
        <authorList>
            <consortium name="RefSeq"/>
        </authorList>
    </citation>
    <scope>IDENTIFICATION</scope>
    <source>
        <tissue evidence="6">Gonads</tissue>
    </source>
</reference>
<dbReference type="Pfam" id="PF13637">
    <property type="entry name" value="Ank_4"/>
    <property type="match status" value="1"/>
</dbReference>
<feature type="repeat" description="ANK" evidence="3">
    <location>
        <begin position="36"/>
        <end position="68"/>
    </location>
</feature>
<organism evidence="5 6">
    <name type="scientific">Lingula anatina</name>
    <name type="common">Brachiopod</name>
    <name type="synonym">Lingula unguis</name>
    <dbReference type="NCBI Taxonomy" id="7574"/>
    <lineage>
        <taxon>Eukaryota</taxon>
        <taxon>Metazoa</taxon>
        <taxon>Spiralia</taxon>
        <taxon>Lophotrochozoa</taxon>
        <taxon>Brachiopoda</taxon>
        <taxon>Linguliformea</taxon>
        <taxon>Lingulata</taxon>
        <taxon>Lingulida</taxon>
        <taxon>Linguloidea</taxon>
        <taxon>Lingulidae</taxon>
        <taxon>Lingula</taxon>
    </lineage>
</organism>
<name>A0A1S3KCN3_LINAN</name>
<dbReference type="SMART" id="SM00248">
    <property type="entry name" value="ANK"/>
    <property type="match status" value="6"/>
</dbReference>
<evidence type="ECO:0000256" key="2">
    <source>
        <dbReference type="ARBA" id="ARBA00023043"/>
    </source>
</evidence>
<dbReference type="InterPro" id="IPR036770">
    <property type="entry name" value="Ankyrin_rpt-contain_sf"/>
</dbReference>
<dbReference type="SUPFAM" id="SSF48403">
    <property type="entry name" value="Ankyrin repeat"/>
    <property type="match status" value="1"/>
</dbReference>
<dbReference type="InterPro" id="IPR036036">
    <property type="entry name" value="SOCS_box-like_dom_sf"/>
</dbReference>
<evidence type="ECO:0000313" key="6">
    <source>
        <dbReference type="RefSeq" id="XP_013420199.1"/>
    </source>
</evidence>
<dbReference type="Proteomes" id="UP000085678">
    <property type="component" value="Unplaced"/>
</dbReference>
<dbReference type="Gene3D" id="1.25.40.20">
    <property type="entry name" value="Ankyrin repeat-containing domain"/>
    <property type="match status" value="1"/>
</dbReference>
<feature type="domain" description="SOCS box" evidence="4">
    <location>
        <begin position="322"/>
        <end position="367"/>
    </location>
</feature>
<dbReference type="OrthoDB" id="194358at2759"/>
<dbReference type="PROSITE" id="PS50297">
    <property type="entry name" value="ANK_REP_REGION"/>
    <property type="match status" value="3"/>
</dbReference>
<feature type="repeat" description="ANK" evidence="3">
    <location>
        <begin position="109"/>
        <end position="141"/>
    </location>
</feature>
<dbReference type="SUPFAM" id="SSF158235">
    <property type="entry name" value="SOCS box-like"/>
    <property type="match status" value="1"/>
</dbReference>